<sequence>MCAEATASDSVPTQRDPPALGSRMAPGVGGRGSSATSTSGSDPELGCSVNLSRGSTAAGDATDSSTSTASPPPEGSKDVPRRIVKACDQCYKLKRRCFSESDDATSCSRCLRLKKKCTWDQVPSRVARPNARAPPQSTSAQGGGEAGALRYVPPNRRKRGLQASLEAQQKRQAATVTKKRKIQATSLAGADQKASRAAKGDVASKATEGGALDLSSLPPLPPPPASTTASPYDYSAAAIMPSSQLPPLTSWQDLYGTQVDPPAPSASSVGPGKAGAPWPPTLLPPPPPPPPPPSSSLPPSGPAPPTRSSQAVPTYFNACRSLAAEHGLILLSLPLASHRSRPTSGEGSTVVVDPMTPPPSTTSSTASSSSSPSTPDGDVAGAGAGYLRANGTTLFYPPHLVPPPIRRRADEESLVSALLEALAPAPSSWSRNVITSSGSAEGPSSVTETATATASATATCLPRFDPRSMALRTTLEEDEVDFAGPNRLRGSQPVVDASTCTAVVDNPGVGFKREPHDDVVSLCLSRPLVTAAQTGAGADVDEYDRQIWRSDAIASAMDWL</sequence>
<feature type="domain" description="Zn(2)-C6 fungal-type" evidence="2">
    <location>
        <begin position="81"/>
        <end position="128"/>
    </location>
</feature>
<dbReference type="EMBL" id="OOIP01000004">
    <property type="protein sequence ID" value="SPO36349.1"/>
    <property type="molecule type" value="Genomic_DNA"/>
</dbReference>
<proteinExistence type="predicted"/>
<dbReference type="GO" id="GO:0000981">
    <property type="term" value="F:DNA-binding transcription factor activity, RNA polymerase II-specific"/>
    <property type="evidence" value="ECO:0007669"/>
    <property type="project" value="InterPro"/>
</dbReference>
<dbReference type="SUPFAM" id="SSF57701">
    <property type="entry name" value="Zn2/Cys6 DNA-binding domain"/>
    <property type="match status" value="1"/>
</dbReference>
<dbReference type="AlphaFoldDB" id="A0A5C3EYX5"/>
<feature type="region of interest" description="Disordered" evidence="1">
    <location>
        <begin position="121"/>
        <end position="229"/>
    </location>
</feature>
<organism evidence="3 4">
    <name type="scientific">Pseudozyma flocculosa</name>
    <dbReference type="NCBI Taxonomy" id="84751"/>
    <lineage>
        <taxon>Eukaryota</taxon>
        <taxon>Fungi</taxon>
        <taxon>Dikarya</taxon>
        <taxon>Basidiomycota</taxon>
        <taxon>Ustilaginomycotina</taxon>
        <taxon>Ustilaginomycetes</taxon>
        <taxon>Ustilaginales</taxon>
        <taxon>Ustilaginaceae</taxon>
        <taxon>Pseudozyma</taxon>
    </lineage>
</organism>
<feature type="compositionally biased region" description="Pro residues" evidence="1">
    <location>
        <begin position="277"/>
        <end position="305"/>
    </location>
</feature>
<reference evidence="3 4" key="1">
    <citation type="submission" date="2018-03" db="EMBL/GenBank/DDBJ databases">
        <authorList>
            <person name="Guldener U."/>
        </authorList>
    </citation>
    <scope>NUCLEOTIDE SEQUENCE [LARGE SCALE GENOMIC DNA]</scope>
    <source>
        <strain evidence="3 4">DAOM196992</strain>
    </source>
</reference>
<accession>A0A5C3EYX5</accession>
<feature type="compositionally biased region" description="Low complexity" evidence="1">
    <location>
        <begin position="54"/>
        <end position="69"/>
    </location>
</feature>
<protein>
    <recommendedName>
        <fullName evidence="2">Zn(2)-C6 fungal-type domain-containing protein</fullName>
    </recommendedName>
</protein>
<feature type="compositionally biased region" description="Low complexity" evidence="1">
    <location>
        <begin position="265"/>
        <end position="276"/>
    </location>
</feature>
<evidence type="ECO:0000313" key="4">
    <source>
        <dbReference type="Proteomes" id="UP000323386"/>
    </source>
</evidence>
<dbReference type="InterPro" id="IPR036864">
    <property type="entry name" value="Zn2-C6_fun-type_DNA-bd_sf"/>
</dbReference>
<dbReference type="Gene3D" id="4.10.240.10">
    <property type="entry name" value="Zn(2)-C6 fungal-type DNA-binding domain"/>
    <property type="match status" value="1"/>
</dbReference>
<evidence type="ECO:0000259" key="2">
    <source>
        <dbReference type="SMART" id="SM00066"/>
    </source>
</evidence>
<evidence type="ECO:0000313" key="3">
    <source>
        <dbReference type="EMBL" id="SPO36349.1"/>
    </source>
</evidence>
<dbReference type="CDD" id="cd00067">
    <property type="entry name" value="GAL4"/>
    <property type="match status" value="1"/>
</dbReference>
<dbReference type="GO" id="GO:0008270">
    <property type="term" value="F:zinc ion binding"/>
    <property type="evidence" value="ECO:0007669"/>
    <property type="project" value="InterPro"/>
</dbReference>
<dbReference type="Proteomes" id="UP000323386">
    <property type="component" value="Unassembled WGS sequence"/>
</dbReference>
<gene>
    <name evidence="3" type="ORF">PSFLO_01820</name>
</gene>
<dbReference type="InterPro" id="IPR001138">
    <property type="entry name" value="Zn2Cys6_DnaBD"/>
</dbReference>
<dbReference type="SMART" id="SM00066">
    <property type="entry name" value="GAL4"/>
    <property type="match status" value="1"/>
</dbReference>
<feature type="compositionally biased region" description="Polar residues" evidence="1">
    <location>
        <begin position="165"/>
        <end position="175"/>
    </location>
</feature>
<feature type="region of interest" description="Disordered" evidence="1">
    <location>
        <begin position="252"/>
        <end position="311"/>
    </location>
</feature>
<feature type="compositionally biased region" description="Low complexity" evidence="1">
    <location>
        <begin position="361"/>
        <end position="375"/>
    </location>
</feature>
<keyword evidence="4" id="KW-1185">Reference proteome</keyword>
<feature type="region of interest" description="Disordered" evidence="1">
    <location>
        <begin position="338"/>
        <end position="384"/>
    </location>
</feature>
<evidence type="ECO:0000256" key="1">
    <source>
        <dbReference type="SAM" id="MobiDB-lite"/>
    </source>
</evidence>
<name>A0A5C3EYX5_9BASI</name>
<feature type="region of interest" description="Disordered" evidence="1">
    <location>
        <begin position="1"/>
        <end position="81"/>
    </location>
</feature>